<dbReference type="AlphaFoldDB" id="A0A3S9P0B6"/>
<dbReference type="InterPro" id="IPR029486">
    <property type="entry name" value="GH97_N"/>
</dbReference>
<feature type="domain" description="Glycosyl-hydrolase 97 N-terminal" evidence="5">
    <location>
        <begin position="28"/>
        <end position="100"/>
    </location>
</feature>
<dbReference type="PANTHER" id="PTHR35803">
    <property type="entry name" value="GLUCAN 1,4-ALPHA-GLUCOSIDASE SUSB-RELATED"/>
    <property type="match status" value="1"/>
</dbReference>
<name>A0A3S9P0B6_9BACT</name>
<evidence type="ECO:0000313" key="6">
    <source>
        <dbReference type="EMBL" id="AZQ61623.1"/>
    </source>
</evidence>
<proteinExistence type="predicted"/>
<dbReference type="Gene3D" id="2.70.98.10">
    <property type="match status" value="1"/>
</dbReference>
<comment type="subunit">
    <text evidence="2">Monomer.</text>
</comment>
<sequence length="107" mass="12451">MKNYINLSIAIIFSMCMFSCTPTYLTSTSPDETLTLEFDLDKEGKPWYKLTWAGESIIEQSYLGFDIKGQEPLSSNFEVIGELRNTLNQTWEQPWGRTKKWLIIIMN</sequence>
<evidence type="ECO:0000313" key="7">
    <source>
        <dbReference type="Proteomes" id="UP000267268"/>
    </source>
</evidence>
<accession>A0A3S9P0B6</accession>
<dbReference type="Pfam" id="PF14508">
    <property type="entry name" value="GH97_N"/>
    <property type="match status" value="1"/>
</dbReference>
<keyword evidence="4" id="KW-1133">Transmembrane helix</keyword>
<dbReference type="InterPro" id="IPR014718">
    <property type="entry name" value="GH-type_carb-bd"/>
</dbReference>
<reference evidence="6 7" key="1">
    <citation type="submission" date="2018-12" db="EMBL/GenBank/DDBJ databases">
        <title>Flammeovirga pectinis sp. nov., isolated from the gut of the Korean scallop, Patinopecten yessoensis.</title>
        <authorList>
            <person name="Bae J.-W."/>
            <person name="Jeong Y.-S."/>
            <person name="Kang W."/>
        </authorList>
    </citation>
    <scope>NUCLEOTIDE SEQUENCE [LARGE SCALE GENOMIC DNA]</scope>
    <source>
        <strain evidence="6 7">L12M1</strain>
    </source>
</reference>
<organism evidence="6 7">
    <name type="scientific">Flammeovirga pectinis</name>
    <dbReference type="NCBI Taxonomy" id="2494373"/>
    <lineage>
        <taxon>Bacteria</taxon>
        <taxon>Pseudomonadati</taxon>
        <taxon>Bacteroidota</taxon>
        <taxon>Cytophagia</taxon>
        <taxon>Cytophagales</taxon>
        <taxon>Flammeovirgaceae</taxon>
        <taxon>Flammeovirga</taxon>
    </lineage>
</organism>
<comment type="cofactor">
    <cofactor evidence="1">
        <name>Ca(2+)</name>
        <dbReference type="ChEBI" id="CHEBI:29108"/>
    </cofactor>
</comment>
<feature type="transmembrane region" description="Helical" evidence="4">
    <location>
        <begin position="7"/>
        <end position="25"/>
    </location>
</feature>
<dbReference type="Proteomes" id="UP000267268">
    <property type="component" value="Chromosome 1"/>
</dbReference>
<evidence type="ECO:0000256" key="2">
    <source>
        <dbReference type="ARBA" id="ARBA00011245"/>
    </source>
</evidence>
<evidence type="ECO:0000256" key="4">
    <source>
        <dbReference type="SAM" id="Phobius"/>
    </source>
</evidence>
<dbReference type="EMBL" id="CP034562">
    <property type="protein sequence ID" value="AZQ61623.1"/>
    <property type="molecule type" value="Genomic_DNA"/>
</dbReference>
<evidence type="ECO:0000259" key="5">
    <source>
        <dbReference type="Pfam" id="PF14508"/>
    </source>
</evidence>
<dbReference type="OrthoDB" id="57532at2"/>
<keyword evidence="4" id="KW-0472">Membrane</keyword>
<keyword evidence="3" id="KW-0106">Calcium</keyword>
<dbReference type="InterPro" id="IPR052720">
    <property type="entry name" value="Glycosyl_hydrolase_97"/>
</dbReference>
<gene>
    <name evidence="6" type="ORF">EI427_05070</name>
</gene>
<keyword evidence="7" id="KW-1185">Reference proteome</keyword>
<dbReference type="KEGG" id="fll:EI427_05070"/>
<evidence type="ECO:0000256" key="1">
    <source>
        <dbReference type="ARBA" id="ARBA00001913"/>
    </source>
</evidence>
<protein>
    <recommendedName>
        <fullName evidence="5">Glycosyl-hydrolase 97 N-terminal domain-containing protein</fullName>
    </recommendedName>
</protein>
<dbReference type="GO" id="GO:0030246">
    <property type="term" value="F:carbohydrate binding"/>
    <property type="evidence" value="ECO:0007669"/>
    <property type="project" value="InterPro"/>
</dbReference>
<keyword evidence="4" id="KW-0812">Transmembrane</keyword>
<evidence type="ECO:0000256" key="3">
    <source>
        <dbReference type="ARBA" id="ARBA00022837"/>
    </source>
</evidence>